<dbReference type="InterPro" id="IPR029063">
    <property type="entry name" value="SAM-dependent_MTases_sf"/>
</dbReference>
<feature type="domain" description="Methyltransferase" evidence="2">
    <location>
        <begin position="173"/>
        <end position="261"/>
    </location>
</feature>
<dbReference type="OrthoDB" id="2013972at2759"/>
<accession>A0A8H5CTC7</accession>
<organism evidence="3 4">
    <name type="scientific">Leucocoprinus leucothites</name>
    <dbReference type="NCBI Taxonomy" id="201217"/>
    <lineage>
        <taxon>Eukaryota</taxon>
        <taxon>Fungi</taxon>
        <taxon>Dikarya</taxon>
        <taxon>Basidiomycota</taxon>
        <taxon>Agaricomycotina</taxon>
        <taxon>Agaricomycetes</taxon>
        <taxon>Agaricomycetidae</taxon>
        <taxon>Agaricales</taxon>
        <taxon>Agaricineae</taxon>
        <taxon>Agaricaceae</taxon>
        <taxon>Leucocoprinus</taxon>
    </lineage>
</organism>
<evidence type="ECO:0000313" key="4">
    <source>
        <dbReference type="Proteomes" id="UP000559027"/>
    </source>
</evidence>
<proteinExistence type="predicted"/>
<dbReference type="Gene3D" id="3.40.50.150">
    <property type="entry name" value="Vaccinia Virus protein VP39"/>
    <property type="match status" value="1"/>
</dbReference>
<dbReference type="CDD" id="cd02440">
    <property type="entry name" value="AdoMet_MTases"/>
    <property type="match status" value="1"/>
</dbReference>
<dbReference type="InterPro" id="IPR041698">
    <property type="entry name" value="Methyltransf_25"/>
</dbReference>
<evidence type="ECO:0000256" key="1">
    <source>
        <dbReference type="SAM" id="MobiDB-lite"/>
    </source>
</evidence>
<evidence type="ECO:0000313" key="3">
    <source>
        <dbReference type="EMBL" id="KAF5347253.1"/>
    </source>
</evidence>
<name>A0A8H5CTC7_9AGAR</name>
<sequence length="406" mass="45561">MAFDAINSTLSCTVEYSNALADCSYFHRGCHYLHVSVVRSNQVAYKDPRTWTPCLYQSHCRKMPSVAPYHHNSDNESESGSEGHVEQTDGNNPGIPDNEVEEIGPNDFPRYFDEVDGRLFHSSPTSPYPLPVDAPEQQRLKAFNNLIHQLIGAHYLGPVPNILARDPNRQAQVLDLCTGTGTWLMEIASDFPSVLFTGIDIVPIATRYPRPNVNFEVWDITEEFRWRAATFDFVHARSISWSVRDYAAILPEVIRVMRPGGLYLSGELDNAVFFHPDTPQASNPGLHAPASTLFFQVVNAALQSRGIDPSVNQIVTHLQNTGAFSNIEQIIFPIPIGRWHDDPRRQELGTMLQAILWRFADSVKPMLRHAGHPQAYIDGLVQNFGDEMDTTHGLFGAYHVVQAIRS</sequence>
<reference evidence="3 4" key="1">
    <citation type="journal article" date="2020" name="ISME J.">
        <title>Uncovering the hidden diversity of litter-decomposition mechanisms in mushroom-forming fungi.</title>
        <authorList>
            <person name="Floudas D."/>
            <person name="Bentzer J."/>
            <person name="Ahren D."/>
            <person name="Johansson T."/>
            <person name="Persson P."/>
            <person name="Tunlid A."/>
        </authorList>
    </citation>
    <scope>NUCLEOTIDE SEQUENCE [LARGE SCALE GENOMIC DNA]</scope>
    <source>
        <strain evidence="3 4">CBS 146.42</strain>
    </source>
</reference>
<protein>
    <recommendedName>
        <fullName evidence="2">Methyltransferase domain-containing protein</fullName>
    </recommendedName>
</protein>
<feature type="region of interest" description="Disordered" evidence="1">
    <location>
        <begin position="67"/>
        <end position="107"/>
    </location>
</feature>
<dbReference type="PANTHER" id="PTHR43591">
    <property type="entry name" value="METHYLTRANSFERASE"/>
    <property type="match status" value="1"/>
</dbReference>
<dbReference type="AlphaFoldDB" id="A0A8H5CTC7"/>
<dbReference type="Pfam" id="PF13649">
    <property type="entry name" value="Methyltransf_25"/>
    <property type="match status" value="1"/>
</dbReference>
<dbReference type="Proteomes" id="UP000559027">
    <property type="component" value="Unassembled WGS sequence"/>
</dbReference>
<comment type="caution">
    <text evidence="3">The sequence shown here is derived from an EMBL/GenBank/DDBJ whole genome shotgun (WGS) entry which is preliminary data.</text>
</comment>
<evidence type="ECO:0000259" key="2">
    <source>
        <dbReference type="Pfam" id="PF13649"/>
    </source>
</evidence>
<gene>
    <name evidence="3" type="ORF">D9756_009907</name>
</gene>
<dbReference type="EMBL" id="JAACJO010000026">
    <property type="protein sequence ID" value="KAF5347253.1"/>
    <property type="molecule type" value="Genomic_DNA"/>
</dbReference>
<dbReference type="SUPFAM" id="SSF53335">
    <property type="entry name" value="S-adenosyl-L-methionine-dependent methyltransferases"/>
    <property type="match status" value="1"/>
</dbReference>
<keyword evidence="4" id="KW-1185">Reference proteome</keyword>